<feature type="signal peptide" evidence="1">
    <location>
        <begin position="1"/>
        <end position="25"/>
    </location>
</feature>
<proteinExistence type="predicted"/>
<dbReference type="InterPro" id="IPR011250">
    <property type="entry name" value="OMP/PagP_B-barrel"/>
</dbReference>
<keyword evidence="3" id="KW-1185">Reference proteome</keyword>
<sequence length="299" mass="31951">MKTVKWLCAAGLVAAGMLPYSGAQAADPAATPAPAESLVPASAFFVGGGGSFNSTRFTDQTLYAQGVSTIYLGGVEIGDGYAGGPMTPNFDSSNDFSGMLQFGYFRHFTGTDWLWGAKVTYNYIGAESEIEPVIVPQVGAFTGPSPGTFEGNVVARSYSTRVNNQFALVPFLGRSFDKGFFYFGAGPTLSRVEYAFNDVVGFADLSGVHYDITGWSDSYSSTSWVWGGEVVIGATYFLTPDWFVDASYTYSTTEKTSKGYSGPFATETRTGYTDTGVLSGSFTGRSNTQTFMVSINRAF</sequence>
<reference evidence="2 3" key="1">
    <citation type="submission" date="2020-02" db="EMBL/GenBank/DDBJ databases">
        <authorList>
            <person name="Li G."/>
        </authorList>
    </citation>
    <scope>NUCLEOTIDE SEQUENCE [LARGE SCALE GENOMIC DNA]</scope>
    <source>
        <strain evidence="2 3">DSM 102029</strain>
    </source>
</reference>
<evidence type="ECO:0000313" key="3">
    <source>
        <dbReference type="Proteomes" id="UP000464751"/>
    </source>
</evidence>
<dbReference type="Gene3D" id="2.40.160.20">
    <property type="match status" value="1"/>
</dbReference>
<dbReference type="AlphaFoldDB" id="A0A6P1YRF2"/>
<protein>
    <submittedName>
        <fullName evidence="2">Uncharacterized protein</fullName>
    </submittedName>
</protein>
<gene>
    <name evidence="2" type="ORF">G3A50_19265</name>
</gene>
<dbReference type="EMBL" id="CP048630">
    <property type="protein sequence ID" value="QIB35605.1"/>
    <property type="molecule type" value="Genomic_DNA"/>
</dbReference>
<evidence type="ECO:0000256" key="1">
    <source>
        <dbReference type="SAM" id="SignalP"/>
    </source>
</evidence>
<name>A0A6P1YRF2_9HYPH</name>
<accession>A0A6P1YRF2</accession>
<dbReference type="KEGG" id="apra:G3A50_19265"/>
<dbReference type="SUPFAM" id="SSF56925">
    <property type="entry name" value="OMPA-like"/>
    <property type="match status" value="1"/>
</dbReference>
<evidence type="ECO:0000313" key="2">
    <source>
        <dbReference type="EMBL" id="QIB35605.1"/>
    </source>
</evidence>
<dbReference type="Proteomes" id="UP000464751">
    <property type="component" value="Chromosome"/>
</dbReference>
<feature type="chain" id="PRO_5026825522" evidence="1">
    <location>
        <begin position="26"/>
        <end position="299"/>
    </location>
</feature>
<organism evidence="2 3">
    <name type="scientific">Ancylobacter pratisalsi</name>
    <dbReference type="NCBI Taxonomy" id="1745854"/>
    <lineage>
        <taxon>Bacteria</taxon>
        <taxon>Pseudomonadati</taxon>
        <taxon>Pseudomonadota</taxon>
        <taxon>Alphaproteobacteria</taxon>
        <taxon>Hyphomicrobiales</taxon>
        <taxon>Xanthobacteraceae</taxon>
        <taxon>Ancylobacter</taxon>
    </lineage>
</organism>
<dbReference type="RefSeq" id="WP_163076745.1">
    <property type="nucleotide sequence ID" value="NZ_CP048630.1"/>
</dbReference>
<keyword evidence="1" id="KW-0732">Signal</keyword>